<keyword evidence="2" id="KW-0472">Membrane</keyword>
<name>A0A4Z1P815_9PEZI</name>
<feature type="region of interest" description="Disordered" evidence="1">
    <location>
        <begin position="29"/>
        <end position="48"/>
    </location>
</feature>
<keyword evidence="4" id="KW-1185">Reference proteome</keyword>
<keyword evidence="2" id="KW-0812">Transmembrane</keyword>
<evidence type="ECO:0000256" key="2">
    <source>
        <dbReference type="SAM" id="Phobius"/>
    </source>
</evidence>
<evidence type="ECO:0000313" key="4">
    <source>
        <dbReference type="Proteomes" id="UP000298493"/>
    </source>
</evidence>
<organism evidence="3 4">
    <name type="scientific">Venturia nashicola</name>
    <dbReference type="NCBI Taxonomy" id="86259"/>
    <lineage>
        <taxon>Eukaryota</taxon>
        <taxon>Fungi</taxon>
        <taxon>Dikarya</taxon>
        <taxon>Ascomycota</taxon>
        <taxon>Pezizomycotina</taxon>
        <taxon>Dothideomycetes</taxon>
        <taxon>Pleosporomycetidae</taxon>
        <taxon>Venturiales</taxon>
        <taxon>Venturiaceae</taxon>
        <taxon>Venturia</taxon>
    </lineage>
</organism>
<feature type="transmembrane region" description="Helical" evidence="2">
    <location>
        <begin position="62"/>
        <end position="81"/>
    </location>
</feature>
<dbReference type="Proteomes" id="UP000298493">
    <property type="component" value="Unassembled WGS sequence"/>
</dbReference>
<dbReference type="InterPro" id="IPR010530">
    <property type="entry name" value="B12D"/>
</dbReference>
<proteinExistence type="predicted"/>
<accession>A0A4Z1P815</accession>
<comment type="caution">
    <text evidence="3">The sequence shown here is derived from an EMBL/GenBank/DDBJ whole genome shotgun (WGS) entry which is preliminary data.</text>
</comment>
<dbReference type="EMBL" id="SNSC02000005">
    <property type="protein sequence ID" value="TID24405.1"/>
    <property type="molecule type" value="Genomic_DNA"/>
</dbReference>
<dbReference type="Pfam" id="PF06522">
    <property type="entry name" value="B12D"/>
    <property type="match status" value="1"/>
</dbReference>
<sequence>MSAPIQGLRQVRLAQAPKLNVQRRFLNMQPTRRAMRPVPKEEHSAHTISQRIRTLKKIPPELIPLGVVLGFALGIAGYSLIRKFYTDRTLRLSRQGSAGD</sequence>
<evidence type="ECO:0000313" key="3">
    <source>
        <dbReference type="EMBL" id="TID24405.1"/>
    </source>
</evidence>
<keyword evidence="2" id="KW-1133">Transmembrane helix</keyword>
<dbReference type="AlphaFoldDB" id="A0A4Z1P815"/>
<reference evidence="3 4" key="1">
    <citation type="submission" date="2019-04" db="EMBL/GenBank/DDBJ databases">
        <title>High contiguity whole genome sequence and gene annotation resource for two Venturia nashicola isolates.</title>
        <authorList>
            <person name="Prokchorchik M."/>
            <person name="Won K."/>
            <person name="Lee Y."/>
            <person name="Choi E.D."/>
            <person name="Segonzac C."/>
            <person name="Sohn K.H."/>
        </authorList>
    </citation>
    <scope>NUCLEOTIDE SEQUENCE [LARGE SCALE GENOMIC DNA]</scope>
    <source>
        <strain evidence="3 4">PRI2</strain>
    </source>
</reference>
<gene>
    <name evidence="3" type="ORF">E6O75_ATG02770</name>
</gene>
<dbReference type="OrthoDB" id="202195at2759"/>
<protein>
    <submittedName>
        <fullName evidence="3">Uncharacterized protein</fullName>
    </submittedName>
</protein>
<evidence type="ECO:0000256" key="1">
    <source>
        <dbReference type="SAM" id="MobiDB-lite"/>
    </source>
</evidence>